<dbReference type="InterPro" id="IPR002413">
    <property type="entry name" value="V5_allergen-like"/>
</dbReference>
<gene>
    <name evidence="5" type="ORF">BINO364_LOCUS11406</name>
</gene>
<evidence type="ECO:0000256" key="1">
    <source>
        <dbReference type="ARBA" id="ARBA00004613"/>
    </source>
</evidence>
<dbReference type="PANTHER" id="PTHR10334">
    <property type="entry name" value="CYSTEINE-RICH SECRETORY PROTEIN-RELATED"/>
    <property type="match status" value="1"/>
</dbReference>
<dbReference type="Gene3D" id="3.40.33.10">
    <property type="entry name" value="CAP"/>
    <property type="match status" value="1"/>
</dbReference>
<reference evidence="5" key="1">
    <citation type="submission" date="2021-12" db="EMBL/GenBank/DDBJ databases">
        <authorList>
            <person name="Martin H S."/>
        </authorList>
    </citation>
    <scope>NUCLEOTIDE SEQUENCE</scope>
</reference>
<organism evidence="5 6">
    <name type="scientific">Brenthis ino</name>
    <name type="common">lesser marbled fritillary</name>
    <dbReference type="NCBI Taxonomy" id="405034"/>
    <lineage>
        <taxon>Eukaryota</taxon>
        <taxon>Metazoa</taxon>
        <taxon>Ecdysozoa</taxon>
        <taxon>Arthropoda</taxon>
        <taxon>Hexapoda</taxon>
        <taxon>Insecta</taxon>
        <taxon>Pterygota</taxon>
        <taxon>Neoptera</taxon>
        <taxon>Endopterygota</taxon>
        <taxon>Lepidoptera</taxon>
        <taxon>Glossata</taxon>
        <taxon>Ditrysia</taxon>
        <taxon>Papilionoidea</taxon>
        <taxon>Nymphalidae</taxon>
        <taxon>Heliconiinae</taxon>
        <taxon>Argynnini</taxon>
        <taxon>Brenthis</taxon>
    </lineage>
</organism>
<dbReference type="Gene3D" id="1.10.10.740">
    <property type="entry name" value="Crisp domain"/>
    <property type="match status" value="1"/>
</dbReference>
<keyword evidence="6" id="KW-1185">Reference proteome</keyword>
<evidence type="ECO:0000256" key="3">
    <source>
        <dbReference type="SAM" id="SignalP"/>
    </source>
</evidence>
<dbReference type="InterPro" id="IPR014044">
    <property type="entry name" value="CAP_dom"/>
</dbReference>
<dbReference type="InterPro" id="IPR001283">
    <property type="entry name" value="CRISP-related"/>
</dbReference>
<dbReference type="GO" id="GO:0005576">
    <property type="term" value="C:extracellular region"/>
    <property type="evidence" value="ECO:0007669"/>
    <property type="project" value="UniProtKB-SubCell"/>
</dbReference>
<keyword evidence="2" id="KW-0964">Secreted</keyword>
<evidence type="ECO:0000256" key="2">
    <source>
        <dbReference type="ARBA" id="ARBA00022525"/>
    </source>
</evidence>
<dbReference type="PROSITE" id="PS01009">
    <property type="entry name" value="CRISP_1"/>
    <property type="match status" value="1"/>
</dbReference>
<dbReference type="InterPro" id="IPR013871">
    <property type="entry name" value="Cysteine_rich_secretory"/>
</dbReference>
<protein>
    <recommendedName>
        <fullName evidence="4">SCP domain-containing protein</fullName>
    </recommendedName>
</protein>
<dbReference type="OrthoDB" id="737510at2759"/>
<dbReference type="Proteomes" id="UP000838878">
    <property type="component" value="Chromosome 5"/>
</dbReference>
<dbReference type="AlphaFoldDB" id="A0A8J9VGC5"/>
<evidence type="ECO:0000313" key="6">
    <source>
        <dbReference type="Proteomes" id="UP000838878"/>
    </source>
</evidence>
<evidence type="ECO:0000259" key="4">
    <source>
        <dbReference type="SMART" id="SM00198"/>
    </source>
</evidence>
<dbReference type="EMBL" id="OV170225">
    <property type="protein sequence ID" value="CAH0725870.1"/>
    <property type="molecule type" value="Genomic_DNA"/>
</dbReference>
<dbReference type="PRINTS" id="PR00838">
    <property type="entry name" value="V5ALLERGEN"/>
</dbReference>
<feature type="signal peptide" evidence="3">
    <location>
        <begin position="1"/>
        <end position="20"/>
    </location>
</feature>
<feature type="domain" description="SCP" evidence="4">
    <location>
        <begin position="48"/>
        <end position="193"/>
    </location>
</feature>
<dbReference type="InterPro" id="IPR035940">
    <property type="entry name" value="CAP_sf"/>
</dbReference>
<evidence type="ECO:0000313" key="5">
    <source>
        <dbReference type="EMBL" id="CAH0725870.1"/>
    </source>
</evidence>
<dbReference type="Pfam" id="PF00188">
    <property type="entry name" value="CAP"/>
    <property type="match status" value="1"/>
</dbReference>
<comment type="subcellular location">
    <subcellularLocation>
        <location evidence="1">Secreted</location>
    </subcellularLocation>
</comment>
<feature type="non-terminal residue" evidence="5">
    <location>
        <position position="262"/>
    </location>
</feature>
<accession>A0A8J9VGC5</accession>
<dbReference type="InterPro" id="IPR042076">
    <property type="entry name" value="Crisp-like_dom"/>
</dbReference>
<dbReference type="SUPFAM" id="SSF55797">
    <property type="entry name" value="PR-1-like"/>
    <property type="match status" value="1"/>
</dbReference>
<dbReference type="InterPro" id="IPR018244">
    <property type="entry name" value="Allrgn_V5/Tpx1_CS"/>
</dbReference>
<proteinExistence type="predicted"/>
<name>A0A8J9VGC5_9NEOP</name>
<feature type="chain" id="PRO_5035472394" description="SCP domain-containing protein" evidence="3">
    <location>
        <begin position="21"/>
        <end position="262"/>
    </location>
</feature>
<dbReference type="SUPFAM" id="SSF57546">
    <property type="entry name" value="Crisp domain-like"/>
    <property type="match status" value="1"/>
</dbReference>
<dbReference type="PRINTS" id="PR00837">
    <property type="entry name" value="V5TPXLIKE"/>
</dbReference>
<dbReference type="Pfam" id="PF08562">
    <property type="entry name" value="Crisp"/>
    <property type="match status" value="1"/>
</dbReference>
<keyword evidence="3" id="KW-0732">Signal</keyword>
<dbReference type="SMART" id="SM00198">
    <property type="entry name" value="SCP"/>
    <property type="match status" value="1"/>
</dbReference>
<sequence length="262" mass="29913">MISGTLFWVTLFFLFNIIELQTVKPWGQKQLYPANQIPENGLSPRRSVVRRKIVLYHNFFRTKVRPTASNMLLMSWHPLAAEQAQRYAEKCIFLTHNDPRENTVPYLGSCGQNLFVASQKTPWFFALKNWFLEYRNFTYGTPITNLKAVGHYTQMVWATSHKVGCGVARCSGGPWGQFYNYVCHYCPAGNYDTITHYPYKAGPKCGDCPDSCLSDSLCTNSCPVKDFYSNCEELSKQVDVCTQGKCNATCACTGRIHKNYPW</sequence>